<name>A0A5B0RCQ7_PUCGR</name>
<reference evidence="1 2" key="1">
    <citation type="submission" date="2019-05" db="EMBL/GenBank/DDBJ databases">
        <title>Emergence of the Ug99 lineage of the wheat stem rust pathogen through somatic hybridization.</title>
        <authorList>
            <person name="Li F."/>
            <person name="Upadhyaya N.M."/>
            <person name="Sperschneider J."/>
            <person name="Matny O."/>
            <person name="Nguyen-Phuc H."/>
            <person name="Mago R."/>
            <person name="Raley C."/>
            <person name="Miller M.E."/>
            <person name="Silverstein K.A.T."/>
            <person name="Henningsen E."/>
            <person name="Hirsch C.D."/>
            <person name="Visser B."/>
            <person name="Pretorius Z.A."/>
            <person name="Steffenson B.J."/>
            <person name="Schwessinger B."/>
            <person name="Dodds P.N."/>
            <person name="Figueroa M."/>
        </authorList>
    </citation>
    <scope>NUCLEOTIDE SEQUENCE [LARGE SCALE GENOMIC DNA]</scope>
    <source>
        <strain evidence="1 2">Ug99</strain>
    </source>
</reference>
<accession>A0A5B0RCQ7</accession>
<dbReference type="Proteomes" id="UP000325313">
    <property type="component" value="Unassembled WGS sequence"/>
</dbReference>
<evidence type="ECO:0000313" key="1">
    <source>
        <dbReference type="EMBL" id="KAA1122594.1"/>
    </source>
</evidence>
<proteinExistence type="predicted"/>
<gene>
    <name evidence="1" type="ORF">PGTUg99_000137</name>
</gene>
<dbReference type="AlphaFoldDB" id="A0A5B0RCQ7"/>
<evidence type="ECO:0000313" key="2">
    <source>
        <dbReference type="Proteomes" id="UP000325313"/>
    </source>
</evidence>
<dbReference type="EMBL" id="VDEP01000228">
    <property type="protein sequence ID" value="KAA1122594.1"/>
    <property type="molecule type" value="Genomic_DNA"/>
</dbReference>
<protein>
    <submittedName>
        <fullName evidence="1">Uncharacterized protein</fullName>
    </submittedName>
</protein>
<comment type="caution">
    <text evidence="1">The sequence shown here is derived from an EMBL/GenBank/DDBJ whole genome shotgun (WGS) entry which is preliminary data.</text>
</comment>
<sequence length="82" mass="8988">MEWYSLAEQVFSQISAKNKHTEPPTDVAQKNEEIIRADGDDRDVVAFPSTSVSSVKEPTAQSEDDLITEGIATQLRSSCSSN</sequence>
<organism evidence="1 2">
    <name type="scientific">Puccinia graminis f. sp. tritici</name>
    <dbReference type="NCBI Taxonomy" id="56615"/>
    <lineage>
        <taxon>Eukaryota</taxon>
        <taxon>Fungi</taxon>
        <taxon>Dikarya</taxon>
        <taxon>Basidiomycota</taxon>
        <taxon>Pucciniomycotina</taxon>
        <taxon>Pucciniomycetes</taxon>
        <taxon>Pucciniales</taxon>
        <taxon>Pucciniaceae</taxon>
        <taxon>Puccinia</taxon>
    </lineage>
</organism>